<keyword evidence="2" id="KW-1185">Reference proteome</keyword>
<name>A0A0M0J7B8_9EUKA</name>
<organism evidence="1 2">
    <name type="scientific">Chrysochromulina tobinii</name>
    <dbReference type="NCBI Taxonomy" id="1460289"/>
    <lineage>
        <taxon>Eukaryota</taxon>
        <taxon>Haptista</taxon>
        <taxon>Haptophyta</taxon>
        <taxon>Prymnesiophyceae</taxon>
        <taxon>Prymnesiales</taxon>
        <taxon>Chrysochromulinaceae</taxon>
        <taxon>Chrysochromulina</taxon>
    </lineage>
</organism>
<evidence type="ECO:0000313" key="2">
    <source>
        <dbReference type="Proteomes" id="UP000037460"/>
    </source>
</evidence>
<dbReference type="Proteomes" id="UP000037460">
    <property type="component" value="Unassembled WGS sequence"/>
</dbReference>
<dbReference type="GO" id="GO:0032259">
    <property type="term" value="P:methylation"/>
    <property type="evidence" value="ECO:0007669"/>
    <property type="project" value="UniProtKB-KW"/>
</dbReference>
<dbReference type="InterPro" id="IPR029063">
    <property type="entry name" value="SAM-dependent_MTases_sf"/>
</dbReference>
<accession>A0A0M0J7B8</accession>
<comment type="caution">
    <text evidence="1">The sequence shown here is derived from an EMBL/GenBank/DDBJ whole genome shotgun (WGS) entry which is preliminary data.</text>
</comment>
<evidence type="ECO:0000313" key="1">
    <source>
        <dbReference type="EMBL" id="KOO22471.1"/>
    </source>
</evidence>
<keyword evidence="1" id="KW-0489">Methyltransferase</keyword>
<dbReference type="OrthoDB" id="406773at2759"/>
<keyword evidence="1" id="KW-0808">Transferase</keyword>
<dbReference type="Gene3D" id="3.40.50.150">
    <property type="entry name" value="Vaccinia Virus protein VP39"/>
    <property type="match status" value="1"/>
</dbReference>
<dbReference type="GO" id="GO:0008168">
    <property type="term" value="F:methyltransferase activity"/>
    <property type="evidence" value="ECO:0007669"/>
    <property type="project" value="UniProtKB-KW"/>
</dbReference>
<proteinExistence type="predicted"/>
<dbReference type="AlphaFoldDB" id="A0A0M0J7B8"/>
<dbReference type="EMBL" id="JWZX01003274">
    <property type="protein sequence ID" value="KOO22471.1"/>
    <property type="molecule type" value="Genomic_DNA"/>
</dbReference>
<dbReference type="SUPFAM" id="SSF53335">
    <property type="entry name" value="S-adenosyl-L-methionine-dependent methyltransferases"/>
    <property type="match status" value="1"/>
</dbReference>
<protein>
    <submittedName>
        <fullName evidence="1">Methyltransferase type 11</fullName>
    </submittedName>
</protein>
<reference evidence="2" key="1">
    <citation type="journal article" date="2015" name="PLoS Genet.">
        <title>Genome Sequence and Transcriptome Analyses of Chrysochromulina tobin: Metabolic Tools for Enhanced Algal Fitness in the Prominent Order Prymnesiales (Haptophyceae).</title>
        <authorList>
            <person name="Hovde B.T."/>
            <person name="Deodato C.R."/>
            <person name="Hunsperger H.M."/>
            <person name="Ryken S.A."/>
            <person name="Yost W."/>
            <person name="Jha R.K."/>
            <person name="Patterson J."/>
            <person name="Monnat R.J. Jr."/>
            <person name="Barlow S.B."/>
            <person name="Starkenburg S.R."/>
            <person name="Cattolico R.A."/>
        </authorList>
    </citation>
    <scope>NUCLEOTIDE SEQUENCE</scope>
    <source>
        <strain evidence="2">CCMP291</strain>
    </source>
</reference>
<sequence length="341" mass="37333">MVRVNPRREKLWLISAMLACSVLRSRFLALFAGILRACANHGEKVTGTGAWKIPAGFRYNLDSSFADGIAAVAGLNASLLDVGAGKGLYVRYLRAHGLRANGVEGVENIAALTGGLVRQQDLTKPMACEPNDLVMCLEVGEHIPWPFQYVFLRNLNCSTHPTTGRLVLTWAPPGQYGSGHVNNRPASAIRNWLTSNHSCQNQSGWSGQEVVGCDWQQQLPGFGFEFDAPTTQYLRELIGLGYFRANALQVFRRPSAPPAKLLPIPTPRRASNMTTVAVRYLRRSHAVASAMAAEAMGLMPPKEHYDKTGRVGIGAVSRELRNIESHLALLSSLERREMEAG</sequence>
<gene>
    <name evidence="1" type="ORF">Ctob_001443</name>
</gene>